<organism evidence="2 3">
    <name type="scientific">Luteimonas lutimaris</name>
    <dbReference type="NCBI Taxonomy" id="698645"/>
    <lineage>
        <taxon>Bacteria</taxon>
        <taxon>Pseudomonadati</taxon>
        <taxon>Pseudomonadota</taxon>
        <taxon>Gammaproteobacteria</taxon>
        <taxon>Lysobacterales</taxon>
        <taxon>Lysobacteraceae</taxon>
        <taxon>Luteimonas</taxon>
    </lineage>
</organism>
<name>A0ABP7M352_9GAMM</name>
<dbReference type="EMBL" id="BAAAZU010000002">
    <property type="protein sequence ID" value="GAA3914077.1"/>
    <property type="molecule type" value="Genomic_DNA"/>
</dbReference>
<keyword evidence="1" id="KW-0732">Signal</keyword>
<feature type="signal peptide" evidence="1">
    <location>
        <begin position="1"/>
        <end position="31"/>
    </location>
</feature>
<dbReference type="Proteomes" id="UP001501727">
    <property type="component" value="Unassembled WGS sequence"/>
</dbReference>
<keyword evidence="3" id="KW-1185">Reference proteome</keyword>
<comment type="caution">
    <text evidence="2">The sequence shown here is derived from an EMBL/GenBank/DDBJ whole genome shotgun (WGS) entry which is preliminary data.</text>
</comment>
<proteinExistence type="predicted"/>
<evidence type="ECO:0008006" key="4">
    <source>
        <dbReference type="Google" id="ProtNLM"/>
    </source>
</evidence>
<sequence length="76" mass="7624">MTNANPSIAASCAVLLALACAACSRPEPVPASDPPEPQATQLRDAVQAPIDRAKAVQDTVEDAAVKQKAAIEAAGG</sequence>
<evidence type="ECO:0000313" key="3">
    <source>
        <dbReference type="Proteomes" id="UP001501727"/>
    </source>
</evidence>
<protein>
    <recommendedName>
        <fullName evidence="4">Lipoprotein</fullName>
    </recommendedName>
</protein>
<feature type="chain" id="PRO_5045431806" description="Lipoprotein" evidence="1">
    <location>
        <begin position="32"/>
        <end position="76"/>
    </location>
</feature>
<accession>A0ABP7M352</accession>
<dbReference type="RefSeq" id="WP_344758243.1">
    <property type="nucleotide sequence ID" value="NZ_BAAAZU010000002.1"/>
</dbReference>
<reference evidence="3" key="1">
    <citation type="journal article" date="2019" name="Int. J. Syst. Evol. Microbiol.">
        <title>The Global Catalogue of Microorganisms (GCM) 10K type strain sequencing project: providing services to taxonomists for standard genome sequencing and annotation.</title>
        <authorList>
            <consortium name="The Broad Institute Genomics Platform"/>
            <consortium name="The Broad Institute Genome Sequencing Center for Infectious Disease"/>
            <person name="Wu L."/>
            <person name="Ma J."/>
        </authorList>
    </citation>
    <scope>NUCLEOTIDE SEQUENCE [LARGE SCALE GENOMIC DNA]</scope>
    <source>
        <strain evidence="3">JCM 16916</strain>
    </source>
</reference>
<evidence type="ECO:0000256" key="1">
    <source>
        <dbReference type="SAM" id="SignalP"/>
    </source>
</evidence>
<gene>
    <name evidence="2" type="ORF">GCM10022229_03810</name>
</gene>
<evidence type="ECO:0000313" key="2">
    <source>
        <dbReference type="EMBL" id="GAA3914077.1"/>
    </source>
</evidence>